<organism evidence="1 2">
    <name type="scientific">Auriscalpium vulgare</name>
    <dbReference type="NCBI Taxonomy" id="40419"/>
    <lineage>
        <taxon>Eukaryota</taxon>
        <taxon>Fungi</taxon>
        <taxon>Dikarya</taxon>
        <taxon>Basidiomycota</taxon>
        <taxon>Agaricomycotina</taxon>
        <taxon>Agaricomycetes</taxon>
        <taxon>Russulales</taxon>
        <taxon>Auriscalpiaceae</taxon>
        <taxon>Auriscalpium</taxon>
    </lineage>
</organism>
<evidence type="ECO:0000313" key="1">
    <source>
        <dbReference type="EMBL" id="KAI0040341.1"/>
    </source>
</evidence>
<evidence type="ECO:0000313" key="2">
    <source>
        <dbReference type="Proteomes" id="UP000814033"/>
    </source>
</evidence>
<proteinExistence type="predicted"/>
<accession>A0ACB8R9P6</accession>
<gene>
    <name evidence="1" type="ORF">FA95DRAFT_1577014</name>
</gene>
<name>A0ACB8R9P6_9AGAM</name>
<sequence length="457" mass="51879">MDNTDSRPVLNEAEQHPSTAHSTPSRESDPIPNPDRLWDLEKKQWPSYAVSTVWKCGVKTVQPYIGYRSKKPNFDLEAVELLAEAGLQADIDDNSPVVFLEWDAAKNKQMVEDVRSHLSRGMFIVVRGILNDGLKFDEESFEEIAGSLDEVKCYQSANLRHSGDKNSFHEHTTMRQFLEMSGESGQCGNMLDVPQTQGNTPRLIRCIADDCWSLQIDPKASYEKTGRDLQTKIKEAITKIHKNDPEVRSMVMKEVDELKKSAKEAREKLSVNQNIIRPMMVQRKARRDVLAAQADSRDFRITNDHKAIQLFAGDAIRLRNWDILTHAGFLTHVHHDANGMATWGTVNDGAKLWGIVRFRDEDVARCHDEATLKALFVKAVHDGTHSLTMEHFDIYVVLLEPGDTFIMSPGTWHPVYTPVNSVVRGGHFLCFDTLHLTQWARFIDTDRARMAMSLKGL</sequence>
<keyword evidence="2" id="KW-1185">Reference proteome</keyword>
<reference evidence="1" key="2">
    <citation type="journal article" date="2022" name="New Phytol.">
        <title>Evolutionary transition to the ectomycorrhizal habit in the genomes of a hyperdiverse lineage of mushroom-forming fungi.</title>
        <authorList>
            <person name="Looney B."/>
            <person name="Miyauchi S."/>
            <person name="Morin E."/>
            <person name="Drula E."/>
            <person name="Courty P.E."/>
            <person name="Kohler A."/>
            <person name="Kuo A."/>
            <person name="LaButti K."/>
            <person name="Pangilinan J."/>
            <person name="Lipzen A."/>
            <person name="Riley R."/>
            <person name="Andreopoulos W."/>
            <person name="He G."/>
            <person name="Johnson J."/>
            <person name="Nolan M."/>
            <person name="Tritt A."/>
            <person name="Barry K.W."/>
            <person name="Grigoriev I.V."/>
            <person name="Nagy L.G."/>
            <person name="Hibbett D."/>
            <person name="Henrissat B."/>
            <person name="Matheny P.B."/>
            <person name="Labbe J."/>
            <person name="Martin F.M."/>
        </authorList>
    </citation>
    <scope>NUCLEOTIDE SEQUENCE</scope>
    <source>
        <strain evidence="1">FP105234-sp</strain>
    </source>
</reference>
<dbReference type="EMBL" id="MU276204">
    <property type="protein sequence ID" value="KAI0040341.1"/>
    <property type="molecule type" value="Genomic_DNA"/>
</dbReference>
<feature type="non-terminal residue" evidence="1">
    <location>
        <position position="457"/>
    </location>
</feature>
<comment type="caution">
    <text evidence="1">The sequence shown here is derived from an EMBL/GenBank/DDBJ whole genome shotgun (WGS) entry which is preliminary data.</text>
</comment>
<reference evidence="1" key="1">
    <citation type="submission" date="2021-02" db="EMBL/GenBank/DDBJ databases">
        <authorList>
            <consortium name="DOE Joint Genome Institute"/>
            <person name="Ahrendt S."/>
            <person name="Looney B.P."/>
            <person name="Miyauchi S."/>
            <person name="Morin E."/>
            <person name="Drula E."/>
            <person name="Courty P.E."/>
            <person name="Chicoki N."/>
            <person name="Fauchery L."/>
            <person name="Kohler A."/>
            <person name="Kuo A."/>
            <person name="Labutti K."/>
            <person name="Pangilinan J."/>
            <person name="Lipzen A."/>
            <person name="Riley R."/>
            <person name="Andreopoulos W."/>
            <person name="He G."/>
            <person name="Johnson J."/>
            <person name="Barry K.W."/>
            <person name="Grigoriev I.V."/>
            <person name="Nagy L."/>
            <person name="Hibbett D."/>
            <person name="Henrissat B."/>
            <person name="Matheny P.B."/>
            <person name="Labbe J."/>
            <person name="Martin F."/>
        </authorList>
    </citation>
    <scope>NUCLEOTIDE SEQUENCE</scope>
    <source>
        <strain evidence="1">FP105234-sp</strain>
    </source>
</reference>
<dbReference type="Proteomes" id="UP000814033">
    <property type="component" value="Unassembled WGS sequence"/>
</dbReference>
<protein>
    <submittedName>
        <fullName evidence="1">Uncharacterized protein</fullName>
    </submittedName>
</protein>